<evidence type="ECO:0000313" key="7">
    <source>
        <dbReference type="EMBL" id="GAA2363126.1"/>
    </source>
</evidence>
<name>A0ABP5TW73_9PSEU</name>
<dbReference type="InterPro" id="IPR013148">
    <property type="entry name" value="Glyco_hydro_32_N"/>
</dbReference>
<dbReference type="CDD" id="cd18622">
    <property type="entry name" value="GH32_Inu-like"/>
    <property type="match status" value="1"/>
</dbReference>
<dbReference type="PROSITE" id="PS51318">
    <property type="entry name" value="TAT"/>
    <property type="match status" value="1"/>
</dbReference>
<evidence type="ECO:0008006" key="9">
    <source>
        <dbReference type="Google" id="ProtNLM"/>
    </source>
</evidence>
<protein>
    <recommendedName>
        <fullName evidence="9">Levanase</fullName>
    </recommendedName>
</protein>
<dbReference type="Pfam" id="PF00251">
    <property type="entry name" value="Glyco_hydro_32N"/>
    <property type="match status" value="1"/>
</dbReference>
<dbReference type="InterPro" id="IPR006311">
    <property type="entry name" value="TAT_signal"/>
</dbReference>
<keyword evidence="3 4" id="KW-0326">Glycosidase</keyword>
<dbReference type="InterPro" id="IPR013320">
    <property type="entry name" value="ConA-like_dom_sf"/>
</dbReference>
<accession>A0ABP5TW73</accession>
<reference evidence="8" key="1">
    <citation type="journal article" date="2019" name="Int. J. Syst. Evol. Microbiol.">
        <title>The Global Catalogue of Microorganisms (GCM) 10K type strain sequencing project: providing services to taxonomists for standard genome sequencing and annotation.</title>
        <authorList>
            <consortium name="The Broad Institute Genomics Platform"/>
            <consortium name="The Broad Institute Genome Sequencing Center for Infectious Disease"/>
            <person name="Wu L."/>
            <person name="Ma J."/>
        </authorList>
    </citation>
    <scope>NUCLEOTIDE SEQUENCE [LARGE SCALE GENOMIC DNA]</scope>
    <source>
        <strain evidence="8">JCM 16221</strain>
    </source>
</reference>
<dbReference type="Pfam" id="PF08244">
    <property type="entry name" value="Glyco_hydro_32C"/>
    <property type="match status" value="1"/>
</dbReference>
<feature type="domain" description="Glycosyl hydrolase family 32 N-terminal" evidence="5">
    <location>
        <begin position="67"/>
        <end position="372"/>
    </location>
</feature>
<dbReference type="InterPro" id="IPR013189">
    <property type="entry name" value="Glyco_hydro_32_C"/>
</dbReference>
<organism evidence="7 8">
    <name type="scientific">Saccharopolyspora halophila</name>
    <dbReference type="NCBI Taxonomy" id="405551"/>
    <lineage>
        <taxon>Bacteria</taxon>
        <taxon>Bacillati</taxon>
        <taxon>Actinomycetota</taxon>
        <taxon>Actinomycetes</taxon>
        <taxon>Pseudonocardiales</taxon>
        <taxon>Pseudonocardiaceae</taxon>
        <taxon>Saccharopolyspora</taxon>
    </lineage>
</organism>
<dbReference type="Proteomes" id="UP001501218">
    <property type="component" value="Unassembled WGS sequence"/>
</dbReference>
<evidence type="ECO:0000259" key="5">
    <source>
        <dbReference type="Pfam" id="PF00251"/>
    </source>
</evidence>
<dbReference type="InterPro" id="IPR001362">
    <property type="entry name" value="Glyco_hydro_32"/>
</dbReference>
<dbReference type="SUPFAM" id="SSF75005">
    <property type="entry name" value="Arabinanase/levansucrase/invertase"/>
    <property type="match status" value="1"/>
</dbReference>
<sequence length="530" mass="57517">MQHSGTGDATNPRPPQRRALGRRNFLAGAGALVGIGAAGLPPLSANTRAWAAGTADETPQWRPSVCFTPERNWMNDPNGMVYFRGEYHLFFQHNPYGDQWGNMSWGHAVSTDLVRWDELPVAMEPDELGAIFSGCAVVDHHDTSGFFGGRPGLVALYTSAGDTQQQSLAYSDDRGRTWTKYAGNPVIPNSGEADFRDPKVFWHAATGKWVMSLAVGDRIRFYDSPDLVHWQQLSEFGANHGSHDGVWECPDLFQLPVDGDPDNGKWVLIVSINPGGPAGGSGMQYFLGEFDGTTFNADDSPSDVRWVDGGADFYAAVSWSDVPDGRRLWVGWMSNWSYAADIPTSPWRGGMSVPRQLELISTAAGPQLAQQPVAELTRARSNRRTWSGAVTEQDGAPEFAGAVLDVVAEFQLAGATATSFGFDVFADDSHRTRIGYDLTAGELFVDRTASGETAVHAEFPARHTAAVSPTGDTLRIRVVLDRANVQVFGDRGQAVLTDLVFPDAGSDRVRAFAAGGRVEVRSLEIYDLDA</sequence>
<comment type="caution">
    <text evidence="7">The sequence shown here is derived from an EMBL/GenBank/DDBJ whole genome shotgun (WGS) entry which is preliminary data.</text>
</comment>
<dbReference type="Gene3D" id="2.115.10.20">
    <property type="entry name" value="Glycosyl hydrolase domain, family 43"/>
    <property type="match status" value="1"/>
</dbReference>
<dbReference type="SUPFAM" id="SSF49899">
    <property type="entry name" value="Concanavalin A-like lectins/glucanases"/>
    <property type="match status" value="1"/>
</dbReference>
<keyword evidence="2 4" id="KW-0378">Hydrolase</keyword>
<evidence type="ECO:0000256" key="1">
    <source>
        <dbReference type="ARBA" id="ARBA00009902"/>
    </source>
</evidence>
<dbReference type="PANTHER" id="PTHR42800">
    <property type="entry name" value="EXOINULINASE INUD (AFU_ORTHOLOGUE AFUA_5G00480)"/>
    <property type="match status" value="1"/>
</dbReference>
<evidence type="ECO:0000313" key="8">
    <source>
        <dbReference type="Proteomes" id="UP001501218"/>
    </source>
</evidence>
<dbReference type="PANTHER" id="PTHR42800:SF1">
    <property type="entry name" value="EXOINULINASE INUD (AFU_ORTHOLOGUE AFUA_5G00480)"/>
    <property type="match status" value="1"/>
</dbReference>
<dbReference type="InterPro" id="IPR023296">
    <property type="entry name" value="Glyco_hydro_beta-prop_sf"/>
</dbReference>
<comment type="similarity">
    <text evidence="1 4">Belongs to the glycosyl hydrolase 32 family.</text>
</comment>
<evidence type="ECO:0000259" key="6">
    <source>
        <dbReference type="Pfam" id="PF08244"/>
    </source>
</evidence>
<proteinExistence type="inferred from homology"/>
<keyword evidence="8" id="KW-1185">Reference proteome</keyword>
<dbReference type="RefSeq" id="WP_344137626.1">
    <property type="nucleotide sequence ID" value="NZ_BAAARA010000024.1"/>
</dbReference>
<dbReference type="Gene3D" id="2.60.120.560">
    <property type="entry name" value="Exo-inulinase, domain 1"/>
    <property type="match status" value="1"/>
</dbReference>
<feature type="domain" description="Glycosyl hydrolase family 32 C-terminal" evidence="6">
    <location>
        <begin position="380"/>
        <end position="527"/>
    </location>
</feature>
<evidence type="ECO:0000256" key="4">
    <source>
        <dbReference type="RuleBase" id="RU362110"/>
    </source>
</evidence>
<dbReference type="SMART" id="SM00640">
    <property type="entry name" value="Glyco_32"/>
    <property type="match status" value="1"/>
</dbReference>
<dbReference type="EMBL" id="BAAARA010000024">
    <property type="protein sequence ID" value="GAA2363126.1"/>
    <property type="molecule type" value="Genomic_DNA"/>
</dbReference>
<gene>
    <name evidence="7" type="ORF">GCM10009854_48510</name>
</gene>
<evidence type="ECO:0000256" key="2">
    <source>
        <dbReference type="ARBA" id="ARBA00022801"/>
    </source>
</evidence>
<evidence type="ECO:0000256" key="3">
    <source>
        <dbReference type="ARBA" id="ARBA00023295"/>
    </source>
</evidence>